<sequence>MDISIKPNYREFLAENLGICCLFFISIVGMPLSRVIDSQYIQIGISFCSLILAVVLIVRYIMLTAVIWIVGNSTLSRIQGVFSRHTDYIELYRVVDYRESQTFWQKIWKVKTISIISTDKTDSFMSIYGVKTTLPLVQIIRNRVEKCKQDKRIYEITNQ</sequence>
<keyword evidence="1" id="KW-0812">Transmembrane</keyword>
<evidence type="ECO:0000313" key="3">
    <source>
        <dbReference type="EMBL" id="KGF48709.1"/>
    </source>
</evidence>
<comment type="caution">
    <text evidence="3">The sequence shown here is derived from an EMBL/GenBank/DDBJ whole genome shotgun (WGS) entry which is preliminary data.</text>
</comment>
<evidence type="ECO:0000256" key="1">
    <source>
        <dbReference type="SAM" id="Phobius"/>
    </source>
</evidence>
<dbReference type="EMBL" id="JRNR01000080">
    <property type="protein sequence ID" value="KGF48709.1"/>
    <property type="molecule type" value="Genomic_DNA"/>
</dbReference>
<accession>A0A096CTT6</accession>
<keyword evidence="1" id="KW-1133">Transmembrane helix</keyword>
<gene>
    <name evidence="3" type="ORF">HMPREF0654_08255</name>
</gene>
<feature type="domain" description="YdbS-like PH" evidence="2">
    <location>
        <begin position="68"/>
        <end position="125"/>
    </location>
</feature>
<dbReference type="Pfam" id="PF03703">
    <property type="entry name" value="bPH_2"/>
    <property type="match status" value="1"/>
</dbReference>
<feature type="transmembrane region" description="Helical" evidence="1">
    <location>
        <begin position="12"/>
        <end position="32"/>
    </location>
</feature>
<dbReference type="Proteomes" id="UP000029538">
    <property type="component" value="Unassembled WGS sequence"/>
</dbReference>
<name>A0A096CTT6_9BACT</name>
<organism evidence="3 4">
    <name type="scientific">Prevotella disiens DNF00882</name>
    <dbReference type="NCBI Taxonomy" id="1401075"/>
    <lineage>
        <taxon>Bacteria</taxon>
        <taxon>Pseudomonadati</taxon>
        <taxon>Bacteroidota</taxon>
        <taxon>Bacteroidia</taxon>
        <taxon>Bacteroidales</taxon>
        <taxon>Prevotellaceae</taxon>
        <taxon>Prevotella</taxon>
    </lineage>
</organism>
<evidence type="ECO:0000259" key="2">
    <source>
        <dbReference type="Pfam" id="PF03703"/>
    </source>
</evidence>
<dbReference type="InterPro" id="IPR005182">
    <property type="entry name" value="YdbS-like_PH"/>
</dbReference>
<proteinExistence type="predicted"/>
<dbReference type="AlphaFoldDB" id="A0A096CTT6"/>
<keyword evidence="1" id="KW-0472">Membrane</keyword>
<feature type="transmembrane region" description="Helical" evidence="1">
    <location>
        <begin position="44"/>
        <end position="70"/>
    </location>
</feature>
<protein>
    <submittedName>
        <fullName evidence="3">PH domain protein</fullName>
    </submittedName>
</protein>
<evidence type="ECO:0000313" key="4">
    <source>
        <dbReference type="Proteomes" id="UP000029538"/>
    </source>
</evidence>
<reference evidence="3 4" key="1">
    <citation type="submission" date="2014-07" db="EMBL/GenBank/DDBJ databases">
        <authorList>
            <person name="McCorrison J."/>
            <person name="Sanka R."/>
            <person name="Torralba M."/>
            <person name="Gillis M."/>
            <person name="Haft D.H."/>
            <person name="Methe B."/>
            <person name="Sutton G."/>
            <person name="Nelson K.E."/>
        </authorList>
    </citation>
    <scope>NUCLEOTIDE SEQUENCE [LARGE SCALE GENOMIC DNA]</scope>
    <source>
        <strain evidence="3 4">DNF00882</strain>
    </source>
</reference>